<accession>A0A1B0AXW4</accession>
<reference evidence="1" key="2">
    <citation type="submission" date="2020-05" db="UniProtKB">
        <authorList>
            <consortium name="EnsemblMetazoa"/>
        </authorList>
    </citation>
    <scope>IDENTIFICATION</scope>
    <source>
        <strain evidence="1">IAEA</strain>
    </source>
</reference>
<keyword evidence="2" id="KW-1185">Reference proteome</keyword>
<dbReference type="Proteomes" id="UP000092460">
    <property type="component" value="Unassembled WGS sequence"/>
</dbReference>
<organism evidence="1 2">
    <name type="scientific">Glossina palpalis gambiensis</name>
    <dbReference type="NCBI Taxonomy" id="67801"/>
    <lineage>
        <taxon>Eukaryota</taxon>
        <taxon>Metazoa</taxon>
        <taxon>Ecdysozoa</taxon>
        <taxon>Arthropoda</taxon>
        <taxon>Hexapoda</taxon>
        <taxon>Insecta</taxon>
        <taxon>Pterygota</taxon>
        <taxon>Neoptera</taxon>
        <taxon>Endopterygota</taxon>
        <taxon>Diptera</taxon>
        <taxon>Brachycera</taxon>
        <taxon>Muscomorpha</taxon>
        <taxon>Hippoboscoidea</taxon>
        <taxon>Glossinidae</taxon>
        <taxon>Glossina</taxon>
    </lineage>
</organism>
<proteinExistence type="predicted"/>
<evidence type="ECO:0000313" key="1">
    <source>
        <dbReference type="EnsemblMetazoa" id="GPPI012374-PA"/>
    </source>
</evidence>
<dbReference type="VEuPathDB" id="VectorBase:GPPI012374"/>
<evidence type="ECO:0000313" key="2">
    <source>
        <dbReference type="Proteomes" id="UP000092460"/>
    </source>
</evidence>
<dbReference type="AlphaFoldDB" id="A0A1B0AXW4"/>
<name>A0A1B0AXW4_9MUSC</name>
<protein>
    <submittedName>
        <fullName evidence="1">Uncharacterized protein</fullName>
    </submittedName>
</protein>
<dbReference type="EnsemblMetazoa" id="GPPI012374-RA">
    <property type="protein sequence ID" value="GPPI012374-PA"/>
    <property type="gene ID" value="GPPI012374"/>
</dbReference>
<reference evidence="2" key="1">
    <citation type="submission" date="2015-01" db="EMBL/GenBank/DDBJ databases">
        <authorList>
            <person name="Aksoy S."/>
            <person name="Warren W."/>
            <person name="Wilson R.K."/>
        </authorList>
    </citation>
    <scope>NUCLEOTIDE SEQUENCE [LARGE SCALE GENOMIC DNA]</scope>
    <source>
        <strain evidence="2">IAEA</strain>
    </source>
</reference>
<sequence>MKRLRHRLWTITTFWLLLPISLKKYLFIINFYLSYIMGKSRSGLKEHSL</sequence>
<dbReference type="EMBL" id="JXJN01005437">
    <property type="status" value="NOT_ANNOTATED_CDS"/>
    <property type="molecule type" value="Genomic_DNA"/>
</dbReference>